<dbReference type="GeneID" id="92352959"/>
<proteinExistence type="predicted"/>
<sequence length="192" mass="22487">MLRTGFSYLDKLIQKDEIVEFYSEDDDLLKSFYHRVIALSSPIHVVIVSERGGLDPYLVKRFQDVFDIHEEVYIRRAFKAEDVVPTIESMGDEDLIIIDPYHHKKLYTEIASAIKKRKGRTFTFSFTNRELHGSIFGLHIAHSLIKLEKGRRGFRFVIKKSVIIREIEIPESIWSLYGKVDEDEGLLKWVIQ</sequence>
<gene>
    <name evidence="1" type="ORF">SJAV_00250</name>
</gene>
<dbReference type="AlphaFoldDB" id="A0AAT9GMN7"/>
<dbReference type="EMBL" id="AP031322">
    <property type="protein sequence ID" value="BFH72081.1"/>
    <property type="molecule type" value="Genomic_DNA"/>
</dbReference>
<dbReference type="KEGG" id="sjv:SJAV_00250"/>
<organism evidence="1">
    <name type="scientific">Sulfurisphaera javensis</name>
    <dbReference type="NCBI Taxonomy" id="2049879"/>
    <lineage>
        <taxon>Archaea</taxon>
        <taxon>Thermoproteota</taxon>
        <taxon>Thermoprotei</taxon>
        <taxon>Sulfolobales</taxon>
        <taxon>Sulfolobaceae</taxon>
        <taxon>Sulfurisphaera</taxon>
    </lineage>
</organism>
<reference evidence="1" key="1">
    <citation type="submission" date="2024-03" db="EMBL/GenBank/DDBJ databases">
        <title>Complete genome sequence of Sulfurisphaera javensis strain KD-1.</title>
        <authorList>
            <person name="Sakai H."/>
            <person name="Nur N."/>
            <person name="Suwanto A."/>
            <person name="Kurosawa N."/>
        </authorList>
    </citation>
    <scope>NUCLEOTIDE SEQUENCE</scope>
    <source>
        <strain evidence="1">KD-1</strain>
    </source>
</reference>
<dbReference type="RefSeq" id="WP_369610332.1">
    <property type="nucleotide sequence ID" value="NZ_AP031322.1"/>
</dbReference>
<evidence type="ECO:0000313" key="1">
    <source>
        <dbReference type="EMBL" id="BFH72081.1"/>
    </source>
</evidence>
<name>A0AAT9GMN7_9CREN</name>
<protein>
    <submittedName>
        <fullName evidence="1">Uncharacterized protein</fullName>
    </submittedName>
</protein>
<accession>A0AAT9GMN7</accession>